<protein>
    <submittedName>
        <fullName evidence="7">Amino acid/polyamine transporter I</fullName>
    </submittedName>
</protein>
<dbReference type="GO" id="GO:0016020">
    <property type="term" value="C:membrane"/>
    <property type="evidence" value="ECO:0007669"/>
    <property type="project" value="UniProtKB-SubCell"/>
</dbReference>
<evidence type="ECO:0000256" key="5">
    <source>
        <dbReference type="ARBA" id="ARBA00023136"/>
    </source>
</evidence>
<feature type="transmembrane region" description="Helical" evidence="6">
    <location>
        <begin position="378"/>
        <end position="396"/>
    </location>
</feature>
<evidence type="ECO:0000256" key="6">
    <source>
        <dbReference type="SAM" id="Phobius"/>
    </source>
</evidence>
<dbReference type="Proteomes" id="UP001149074">
    <property type="component" value="Unassembled WGS sequence"/>
</dbReference>
<reference evidence="7" key="1">
    <citation type="submission" date="2022-11" db="EMBL/GenBank/DDBJ databases">
        <authorList>
            <person name="Petersen C."/>
        </authorList>
    </citation>
    <scope>NUCLEOTIDE SEQUENCE</scope>
    <source>
        <strain evidence="7">IBT 30761</strain>
    </source>
</reference>
<gene>
    <name evidence="7" type="ORF">N7532_002144</name>
</gene>
<keyword evidence="4 6" id="KW-1133">Transmembrane helix</keyword>
<dbReference type="PIRSF" id="PIRSF006060">
    <property type="entry name" value="AA_transporter"/>
    <property type="match status" value="1"/>
</dbReference>
<feature type="transmembrane region" description="Helical" evidence="6">
    <location>
        <begin position="122"/>
        <end position="146"/>
    </location>
</feature>
<evidence type="ECO:0000256" key="4">
    <source>
        <dbReference type="ARBA" id="ARBA00022989"/>
    </source>
</evidence>
<feature type="transmembrane region" description="Helical" evidence="6">
    <location>
        <begin position="271"/>
        <end position="293"/>
    </location>
</feature>
<keyword evidence="8" id="KW-1185">Reference proteome</keyword>
<comment type="subcellular location">
    <subcellularLocation>
        <location evidence="1">Membrane</location>
        <topology evidence="1">Multi-pass membrane protein</topology>
    </subcellularLocation>
</comment>
<reference evidence="7" key="2">
    <citation type="journal article" date="2023" name="IMA Fungus">
        <title>Comparative genomic study of the Penicillium genus elucidates a diverse pangenome and 15 lateral gene transfer events.</title>
        <authorList>
            <person name="Petersen C."/>
            <person name="Sorensen T."/>
            <person name="Nielsen M.R."/>
            <person name="Sondergaard T.E."/>
            <person name="Sorensen J.L."/>
            <person name="Fitzpatrick D.A."/>
            <person name="Frisvad J.C."/>
            <person name="Nielsen K.L."/>
        </authorList>
    </citation>
    <scope>NUCLEOTIDE SEQUENCE</scope>
    <source>
        <strain evidence="7">IBT 30761</strain>
    </source>
</reference>
<dbReference type="RefSeq" id="XP_056479679.1">
    <property type="nucleotide sequence ID" value="XM_056614638.1"/>
</dbReference>
<evidence type="ECO:0000256" key="3">
    <source>
        <dbReference type="ARBA" id="ARBA00022692"/>
    </source>
</evidence>
<dbReference type="Gene3D" id="1.20.1740.10">
    <property type="entry name" value="Amino acid/polyamine transporter I"/>
    <property type="match status" value="1"/>
</dbReference>
<feature type="transmembrane region" description="Helical" evidence="6">
    <location>
        <begin position="313"/>
        <end position="338"/>
    </location>
</feature>
<evidence type="ECO:0000313" key="7">
    <source>
        <dbReference type="EMBL" id="KAJ5111609.1"/>
    </source>
</evidence>
<feature type="transmembrane region" description="Helical" evidence="6">
    <location>
        <begin position="479"/>
        <end position="500"/>
    </location>
</feature>
<dbReference type="GeneID" id="81353617"/>
<dbReference type="AlphaFoldDB" id="A0A9W9G3S7"/>
<keyword evidence="3 6" id="KW-0812">Transmembrane</keyword>
<dbReference type="PANTHER" id="PTHR45649">
    <property type="entry name" value="AMINO-ACID PERMEASE BAT1"/>
    <property type="match status" value="1"/>
</dbReference>
<sequence length="518" mass="55526">MDPLSDPDTKMANPEKPITDEEQLAALGHVQELRREFSLWSIVCLQISMMATWEALSSVVATALTNGGAPCLFYNYIIALIGTILIVLSLGEIASIYPTAGGQYHWVHCLTPPSYQATASWFTGWISIGGQLVFSASAAFAAGLQLQALITLNHLDTYTPLRWQGMLFYWAILAYSAALNVWGSKILPHTNTAAGILHVVAFIAIVAVLGSMSSKHSAEYVFTQFSNTSGWTNDGVSWLVGLLSTVYPFLGYDAACHLSEELPKPSRNVPLAMVGSVAINGMIGLVYTIVLLFALGDLDGLLASKIGFPFMQLFLNVTNSAAGASILALCISVIALAANAACVTSTSRTAWAFARDNGLPASKFFSAVSPTLKVPVRMVLAVSFLQMLLGLIYLGSSTAFNAVLSMAILGMYASYFSPILFMFLYGRQASALVVRGLGSGSFDLGPRWGPVVNVGAMLWLILAMVFSTFPTVEPVTPVNMNYCVVVTMGWMVIGAVYYYLFGGKKHFTGPVVALTEGL</sequence>
<feature type="transmembrane region" description="Helical" evidence="6">
    <location>
        <begin position="402"/>
        <end position="426"/>
    </location>
</feature>
<evidence type="ECO:0000313" key="8">
    <source>
        <dbReference type="Proteomes" id="UP001149074"/>
    </source>
</evidence>
<dbReference type="InterPro" id="IPR002293">
    <property type="entry name" value="AA/rel_permease1"/>
</dbReference>
<feature type="transmembrane region" description="Helical" evidence="6">
    <location>
        <begin position="37"/>
        <end position="61"/>
    </location>
</feature>
<name>A0A9W9G3S7_9EURO</name>
<dbReference type="PANTHER" id="PTHR45649:SF14">
    <property type="entry name" value="GABA PERMEASE"/>
    <property type="match status" value="1"/>
</dbReference>
<dbReference type="OrthoDB" id="3257095at2759"/>
<dbReference type="EMBL" id="JAPQKI010000002">
    <property type="protein sequence ID" value="KAJ5111609.1"/>
    <property type="molecule type" value="Genomic_DNA"/>
</dbReference>
<comment type="caution">
    <text evidence="7">The sequence shown here is derived from an EMBL/GenBank/DDBJ whole genome shotgun (WGS) entry which is preliminary data.</text>
</comment>
<evidence type="ECO:0000256" key="1">
    <source>
        <dbReference type="ARBA" id="ARBA00004141"/>
    </source>
</evidence>
<feature type="transmembrane region" description="Helical" evidence="6">
    <location>
        <begin position="447"/>
        <end position="467"/>
    </location>
</feature>
<keyword evidence="5 6" id="KW-0472">Membrane</keyword>
<dbReference type="GO" id="GO:0022857">
    <property type="term" value="F:transmembrane transporter activity"/>
    <property type="evidence" value="ECO:0007669"/>
    <property type="project" value="InterPro"/>
</dbReference>
<feature type="transmembrane region" description="Helical" evidence="6">
    <location>
        <begin position="167"/>
        <end position="187"/>
    </location>
</feature>
<dbReference type="Pfam" id="PF13520">
    <property type="entry name" value="AA_permease_2"/>
    <property type="match status" value="1"/>
</dbReference>
<organism evidence="7 8">
    <name type="scientific">Penicillium argentinense</name>
    <dbReference type="NCBI Taxonomy" id="1131581"/>
    <lineage>
        <taxon>Eukaryota</taxon>
        <taxon>Fungi</taxon>
        <taxon>Dikarya</taxon>
        <taxon>Ascomycota</taxon>
        <taxon>Pezizomycotina</taxon>
        <taxon>Eurotiomycetes</taxon>
        <taxon>Eurotiomycetidae</taxon>
        <taxon>Eurotiales</taxon>
        <taxon>Aspergillaceae</taxon>
        <taxon>Penicillium</taxon>
    </lineage>
</organism>
<feature type="transmembrane region" description="Helical" evidence="6">
    <location>
        <begin position="73"/>
        <end position="97"/>
    </location>
</feature>
<feature type="transmembrane region" description="Helical" evidence="6">
    <location>
        <begin position="193"/>
        <end position="212"/>
    </location>
</feature>
<evidence type="ECO:0000256" key="2">
    <source>
        <dbReference type="ARBA" id="ARBA00022448"/>
    </source>
</evidence>
<keyword evidence="2" id="KW-0813">Transport</keyword>
<proteinExistence type="predicted"/>
<accession>A0A9W9G3S7</accession>